<evidence type="ECO:0008006" key="6">
    <source>
        <dbReference type="Google" id="ProtNLM"/>
    </source>
</evidence>
<feature type="repeat" description="ANK" evidence="3">
    <location>
        <begin position="97"/>
        <end position="119"/>
    </location>
</feature>
<organism evidence="4 5">
    <name type="scientific">Heterodera schachtii</name>
    <name type="common">Sugarbeet cyst nematode worm</name>
    <name type="synonym">Tylenchus schachtii</name>
    <dbReference type="NCBI Taxonomy" id="97005"/>
    <lineage>
        <taxon>Eukaryota</taxon>
        <taxon>Metazoa</taxon>
        <taxon>Ecdysozoa</taxon>
        <taxon>Nematoda</taxon>
        <taxon>Chromadorea</taxon>
        <taxon>Rhabditida</taxon>
        <taxon>Tylenchina</taxon>
        <taxon>Tylenchomorpha</taxon>
        <taxon>Tylenchoidea</taxon>
        <taxon>Heteroderidae</taxon>
        <taxon>Heteroderinae</taxon>
        <taxon>Heterodera</taxon>
    </lineage>
</organism>
<keyword evidence="1" id="KW-0677">Repeat</keyword>
<keyword evidence="5" id="KW-1185">Reference proteome</keyword>
<name>A0ABD2J1T8_HETSC</name>
<evidence type="ECO:0000313" key="4">
    <source>
        <dbReference type="EMBL" id="KAL3084482.1"/>
    </source>
</evidence>
<dbReference type="Gene3D" id="1.25.40.20">
    <property type="entry name" value="Ankyrin repeat-containing domain"/>
    <property type="match status" value="1"/>
</dbReference>
<sequence length="185" mass="20085">MQNRFKINVIGAIGAATIGENGNEKLSPLWAAVIGKQTKTIDSLFESAVANPNENGTFKLAEHIIIISPLHFAANHSLEACKLLVANGAKTDQSGYKGIKPLHIASGNGHMEIVKFFVEEVKADIETADADGDTALMYALVGQKLDIVRYLNSKGARNDRPNEIGLSPRMLMDTMNLHPTLFNDK</sequence>
<keyword evidence="2 3" id="KW-0040">ANK repeat</keyword>
<dbReference type="PANTHER" id="PTHR24198:SF165">
    <property type="entry name" value="ANKYRIN REPEAT-CONTAINING PROTEIN-RELATED"/>
    <property type="match status" value="1"/>
</dbReference>
<feature type="repeat" description="ANK" evidence="3">
    <location>
        <begin position="131"/>
        <end position="163"/>
    </location>
</feature>
<dbReference type="PROSITE" id="PS50088">
    <property type="entry name" value="ANK_REPEAT"/>
    <property type="match status" value="2"/>
</dbReference>
<dbReference type="InterPro" id="IPR002110">
    <property type="entry name" value="Ankyrin_rpt"/>
</dbReference>
<dbReference type="SUPFAM" id="SSF48403">
    <property type="entry name" value="Ankyrin repeat"/>
    <property type="match status" value="1"/>
</dbReference>
<dbReference type="Pfam" id="PF12796">
    <property type="entry name" value="Ank_2"/>
    <property type="match status" value="1"/>
</dbReference>
<gene>
    <name evidence="4" type="ORF">niasHS_009253</name>
</gene>
<dbReference type="Proteomes" id="UP001620645">
    <property type="component" value="Unassembled WGS sequence"/>
</dbReference>
<evidence type="ECO:0000313" key="5">
    <source>
        <dbReference type="Proteomes" id="UP001620645"/>
    </source>
</evidence>
<proteinExistence type="predicted"/>
<dbReference type="EMBL" id="JBICCN010000234">
    <property type="protein sequence ID" value="KAL3084482.1"/>
    <property type="molecule type" value="Genomic_DNA"/>
</dbReference>
<dbReference type="InterPro" id="IPR036770">
    <property type="entry name" value="Ankyrin_rpt-contain_sf"/>
</dbReference>
<comment type="caution">
    <text evidence="4">The sequence shown here is derived from an EMBL/GenBank/DDBJ whole genome shotgun (WGS) entry which is preliminary data.</text>
</comment>
<evidence type="ECO:0000256" key="1">
    <source>
        <dbReference type="ARBA" id="ARBA00022737"/>
    </source>
</evidence>
<dbReference type="PROSITE" id="PS50297">
    <property type="entry name" value="ANK_REP_REGION"/>
    <property type="match status" value="1"/>
</dbReference>
<evidence type="ECO:0000256" key="3">
    <source>
        <dbReference type="PROSITE-ProRule" id="PRU00023"/>
    </source>
</evidence>
<dbReference type="PANTHER" id="PTHR24198">
    <property type="entry name" value="ANKYRIN REPEAT AND PROTEIN KINASE DOMAIN-CONTAINING PROTEIN"/>
    <property type="match status" value="1"/>
</dbReference>
<evidence type="ECO:0000256" key="2">
    <source>
        <dbReference type="ARBA" id="ARBA00023043"/>
    </source>
</evidence>
<dbReference type="SMART" id="SM00248">
    <property type="entry name" value="ANK"/>
    <property type="match status" value="4"/>
</dbReference>
<accession>A0ABD2J1T8</accession>
<protein>
    <recommendedName>
        <fullName evidence="6">Ankyrin repeat domain-containing protein</fullName>
    </recommendedName>
</protein>
<reference evidence="4 5" key="1">
    <citation type="submission" date="2024-10" db="EMBL/GenBank/DDBJ databases">
        <authorList>
            <person name="Kim D."/>
        </authorList>
    </citation>
    <scope>NUCLEOTIDE SEQUENCE [LARGE SCALE GENOMIC DNA]</scope>
    <source>
        <strain evidence="4">Taebaek</strain>
    </source>
</reference>
<dbReference type="AlphaFoldDB" id="A0ABD2J1T8"/>